<organism evidence="1 2">
    <name type="scientific">Nocardiopsis kunsanensis</name>
    <dbReference type="NCBI Taxonomy" id="141693"/>
    <lineage>
        <taxon>Bacteria</taxon>
        <taxon>Bacillati</taxon>
        <taxon>Actinomycetota</taxon>
        <taxon>Actinomycetes</taxon>
        <taxon>Streptosporangiales</taxon>
        <taxon>Nocardiopsidaceae</taxon>
        <taxon>Nocardiopsis</taxon>
    </lineage>
</organism>
<gene>
    <name evidence="1" type="ORF">GCM10007147_45440</name>
</gene>
<reference evidence="1 2" key="1">
    <citation type="journal article" date="2014" name="Int. J. Syst. Evol. Microbiol.">
        <title>Complete genome sequence of Corynebacterium casei LMG S-19264T (=DSM 44701T), isolated from a smear-ripened cheese.</title>
        <authorList>
            <consortium name="US DOE Joint Genome Institute (JGI-PGF)"/>
            <person name="Walter F."/>
            <person name="Albersmeier A."/>
            <person name="Kalinowski J."/>
            <person name="Ruckert C."/>
        </authorList>
    </citation>
    <scope>NUCLEOTIDE SEQUENCE [LARGE SCALE GENOMIC DNA]</scope>
    <source>
        <strain evidence="1 2">KCTC 19473</strain>
    </source>
</reference>
<protein>
    <submittedName>
        <fullName evidence="1">Uncharacterized protein</fullName>
    </submittedName>
</protein>
<dbReference type="RefSeq" id="WP_152442659.1">
    <property type="nucleotide sequence ID" value="NZ_BMXL01000048.1"/>
</dbReference>
<evidence type="ECO:0000313" key="1">
    <source>
        <dbReference type="EMBL" id="GHD37419.1"/>
    </source>
</evidence>
<evidence type="ECO:0000313" key="2">
    <source>
        <dbReference type="Proteomes" id="UP000654947"/>
    </source>
</evidence>
<dbReference type="Gene3D" id="3.40.91.30">
    <property type="match status" value="1"/>
</dbReference>
<dbReference type="EMBL" id="BMXL01000048">
    <property type="protein sequence ID" value="GHD37419.1"/>
    <property type="molecule type" value="Genomic_DNA"/>
</dbReference>
<accession>A0A919CLN8</accession>
<proteinExistence type="predicted"/>
<dbReference type="Proteomes" id="UP000654947">
    <property type="component" value="Unassembled WGS sequence"/>
</dbReference>
<comment type="caution">
    <text evidence="1">The sequence shown here is derived from an EMBL/GenBank/DDBJ whole genome shotgun (WGS) entry which is preliminary data.</text>
</comment>
<name>A0A919CLN8_9ACTN</name>
<sequence length="216" mass="23707">MAITPIETRYAGHRFRSRLEARWAVFFDHLGIPWEYEPQGYLVDGKPYLPDFYLPTSGLWVEVKGSEDQLDIELLVDAVIPHWGLPATPSGRAVEDPSRVGARLLILGPVGTAGPVVERDSGQHAGYAWPSHAVLSFWKGDVTQGSTDFEEDGSLSAPSGQGLVGNDCPEIFWETRKVEWGNWTGGGTCLSEEPSPRVIGAYRAARSARFEHGEKG</sequence>
<keyword evidence="2" id="KW-1185">Reference proteome</keyword>
<dbReference type="AlphaFoldDB" id="A0A919CLN8"/>